<dbReference type="CDD" id="cd01427">
    <property type="entry name" value="HAD_like"/>
    <property type="match status" value="1"/>
</dbReference>
<keyword evidence="1" id="KW-0496">Mitochondrion</keyword>
<gene>
    <name evidence="3" type="ORF">PCOS0759_LOCUS5991</name>
</gene>
<dbReference type="SUPFAM" id="SSF56784">
    <property type="entry name" value="HAD-like"/>
    <property type="match status" value="1"/>
</dbReference>
<feature type="domain" description="FCP1 homology" evidence="2">
    <location>
        <begin position="246"/>
        <end position="390"/>
    </location>
</feature>
<dbReference type="SMART" id="SM00577">
    <property type="entry name" value="CPDc"/>
    <property type="match status" value="1"/>
</dbReference>
<dbReference type="Gene3D" id="3.40.50.1000">
    <property type="entry name" value="HAD superfamily/HAD-like"/>
    <property type="match status" value="1"/>
</dbReference>
<dbReference type="PANTHER" id="PTHR12210">
    <property type="entry name" value="DULLARD PROTEIN PHOSPHATASE"/>
    <property type="match status" value="1"/>
</dbReference>
<dbReference type="InterPro" id="IPR023214">
    <property type="entry name" value="HAD_sf"/>
</dbReference>
<dbReference type="GO" id="GO:0005744">
    <property type="term" value="C:TIM23 mitochondrial import inner membrane translocase complex"/>
    <property type="evidence" value="ECO:0007669"/>
    <property type="project" value="UniProtKB-UniRule"/>
</dbReference>
<evidence type="ECO:0000256" key="1">
    <source>
        <dbReference type="RuleBase" id="RU365079"/>
    </source>
</evidence>
<dbReference type="EMBL" id="HBGD01007171">
    <property type="protein sequence ID" value="CAD9082751.1"/>
    <property type="molecule type" value="Transcribed_RNA"/>
</dbReference>
<keyword evidence="1" id="KW-0811">Translocation</keyword>
<dbReference type="InterPro" id="IPR004274">
    <property type="entry name" value="FCP1_dom"/>
</dbReference>
<accession>A0A7S1PHN0</accession>
<name>A0A7S1PHN0_9EUKA</name>
<dbReference type="CDD" id="cd07521">
    <property type="entry name" value="HAD_FCP1-like"/>
    <property type="match status" value="1"/>
</dbReference>
<keyword evidence="1" id="KW-0813">Transport</keyword>
<dbReference type="PROSITE" id="PS50969">
    <property type="entry name" value="FCP1"/>
    <property type="match status" value="1"/>
</dbReference>
<dbReference type="InterPro" id="IPR036412">
    <property type="entry name" value="HAD-like_sf"/>
</dbReference>
<evidence type="ECO:0000259" key="2">
    <source>
        <dbReference type="PROSITE" id="PS50969"/>
    </source>
</evidence>
<reference evidence="3" key="1">
    <citation type="submission" date="2021-01" db="EMBL/GenBank/DDBJ databases">
        <authorList>
            <person name="Corre E."/>
            <person name="Pelletier E."/>
            <person name="Niang G."/>
            <person name="Scheremetjew M."/>
            <person name="Finn R."/>
            <person name="Kale V."/>
            <person name="Holt S."/>
            <person name="Cochrane G."/>
            <person name="Meng A."/>
            <person name="Brown T."/>
            <person name="Cohen L."/>
        </authorList>
    </citation>
    <scope>NUCLEOTIDE SEQUENCE</scope>
    <source>
        <strain evidence="3">WS</strain>
    </source>
</reference>
<comment type="similarity">
    <text evidence="1">Belongs to the TIM50 family.</text>
</comment>
<evidence type="ECO:0000313" key="3">
    <source>
        <dbReference type="EMBL" id="CAD9082751.1"/>
    </source>
</evidence>
<protein>
    <recommendedName>
        <fullName evidence="1">Mitochondrial import inner membrane translocase subunit TIM50</fullName>
    </recommendedName>
</protein>
<dbReference type="GO" id="GO:0015031">
    <property type="term" value="P:protein transport"/>
    <property type="evidence" value="ECO:0007669"/>
    <property type="project" value="UniProtKB-KW"/>
</dbReference>
<dbReference type="AlphaFoldDB" id="A0A7S1PHN0"/>
<dbReference type="InterPro" id="IPR050365">
    <property type="entry name" value="TIM50"/>
</dbReference>
<comment type="subcellular location">
    <subcellularLocation>
        <location evidence="1">Mitochondrion inner membrane</location>
        <topology evidence="1">Single-pass membrane protein</topology>
    </subcellularLocation>
</comment>
<keyword evidence="1" id="KW-0653">Protein transport</keyword>
<proteinExistence type="inferred from homology"/>
<organism evidence="3">
    <name type="scientific">Percolomonas cosmopolitus</name>
    <dbReference type="NCBI Taxonomy" id="63605"/>
    <lineage>
        <taxon>Eukaryota</taxon>
        <taxon>Discoba</taxon>
        <taxon>Heterolobosea</taxon>
        <taxon>Tetramitia</taxon>
        <taxon>Eutetramitia</taxon>
        <taxon>Percolomonadidae</taxon>
        <taxon>Percolomonas</taxon>
    </lineage>
</organism>
<comment type="subunit">
    <text evidence="1">Component of the TIM23 complex.</text>
</comment>
<sequence length="415" mass="47402">MSSSLPLPVSFLFDSPTTPCIAMDVMNTIIDSDTLLLRDEMMPVLLRTLRKAGFKLVLFSSSAETITRGVLKELVNEFHHVLYKTSQRELPALGKNHEEMIFLSSNFSKLTEEWHLPLDVPICSQMLEIFTQCPVDSCCEEDLLSFSPLDEELISTEMALADMIAAIRSKWGSMRDQIQSLQKQLVQRIIRSCPPQAANASTSAQCKLQEGSIAPPPTLPLIPPTVSSHSLQMKYVPPSKNPQLPKTNKKMTIVLDLDGTLVHTHRCPMGLNVNIRPYARHFLNELASMKDRFEVVLYTAASQSYAEPIIRHIDSNRVIDHILHRSHCSKLNNHYVKELDRMGRQHFLIVDDNQFSFLLNDEDAIPVKCWVRDEIKDNELISVLNTIQNIYRDENLHNSRRHIRKYLTSQRTNSM</sequence>
<keyword evidence="1" id="KW-0809">Transit peptide</keyword>
<dbReference type="Pfam" id="PF03031">
    <property type="entry name" value="NIF"/>
    <property type="match status" value="1"/>
</dbReference>
<comment type="function">
    <text evidence="1">Essential component of the TIM23 complex, a complex that mediates the translocation of transit peptide-containing proteins across the mitochondrial inner membrane.</text>
</comment>